<keyword evidence="3" id="KW-1185">Reference proteome</keyword>
<evidence type="ECO:0000313" key="3">
    <source>
        <dbReference type="Proteomes" id="UP000271678"/>
    </source>
</evidence>
<sequence>MPTSRRPWLTSRGGSPTHGSRTATASVTTELTTDDALLASWVGDVAALAPRGDPDSARSSGVELLARWDEPPRRYHTRQHLIEMLAATDTLAASIGLGPRERRIARVAAWLHDAVYDVRTDPGDSERASAQLARNLLISLGVGAAEVELVEQLILLTIDHGTQLSGDVAAVFSDADLAILAAPHERFDEYCAQVRAEYAHVPAASYAEARSAILRDLVERPEVYRTAYARAAWTVAARSNVAGEISRLV</sequence>
<dbReference type="Gene3D" id="1.10.3210.10">
    <property type="entry name" value="Hypothetical protein af1432"/>
    <property type="match status" value="1"/>
</dbReference>
<evidence type="ECO:0000313" key="2">
    <source>
        <dbReference type="EMBL" id="RNI21386.1"/>
    </source>
</evidence>
<dbReference type="PANTHER" id="PTHR21174:SF0">
    <property type="entry name" value="HD PHOSPHOHYDROLASE FAMILY PROTEIN-RELATED"/>
    <property type="match status" value="1"/>
</dbReference>
<evidence type="ECO:0000256" key="1">
    <source>
        <dbReference type="SAM" id="MobiDB-lite"/>
    </source>
</evidence>
<dbReference type="CDD" id="cd00077">
    <property type="entry name" value="HDc"/>
    <property type="match status" value="1"/>
</dbReference>
<comment type="caution">
    <text evidence="2">The sequence shown here is derived from an EMBL/GenBank/DDBJ whole genome shotgun (WGS) entry which is preliminary data.</text>
</comment>
<dbReference type="PANTHER" id="PTHR21174">
    <property type="match status" value="1"/>
</dbReference>
<dbReference type="InterPro" id="IPR003607">
    <property type="entry name" value="HD/PDEase_dom"/>
</dbReference>
<dbReference type="Proteomes" id="UP000271678">
    <property type="component" value="Unassembled WGS sequence"/>
</dbReference>
<reference evidence="2 3" key="1">
    <citation type="submission" date="2018-11" db="EMBL/GenBank/DDBJ databases">
        <title>Draft genome of Simplicispira Flexivirga sp. BO-16.</title>
        <authorList>
            <person name="Im W.T."/>
        </authorList>
    </citation>
    <scope>NUCLEOTIDE SEQUENCE [LARGE SCALE GENOMIC DNA]</scope>
    <source>
        <strain evidence="2 3">BO-16</strain>
    </source>
</reference>
<feature type="region of interest" description="Disordered" evidence="1">
    <location>
        <begin position="1"/>
        <end position="26"/>
    </location>
</feature>
<feature type="compositionally biased region" description="Polar residues" evidence="1">
    <location>
        <begin position="12"/>
        <end position="21"/>
    </location>
</feature>
<accession>A0A3M9M7C8</accession>
<dbReference type="AlphaFoldDB" id="A0A3M9M7C8"/>
<dbReference type="EMBL" id="RJJQ01000011">
    <property type="protein sequence ID" value="RNI21386.1"/>
    <property type="molecule type" value="Genomic_DNA"/>
</dbReference>
<proteinExistence type="predicted"/>
<protein>
    <submittedName>
        <fullName evidence="2">HD domain-containing protein</fullName>
    </submittedName>
</protein>
<organism evidence="2 3">
    <name type="scientific">Flexivirga caeni</name>
    <dbReference type="NCBI Taxonomy" id="2294115"/>
    <lineage>
        <taxon>Bacteria</taxon>
        <taxon>Bacillati</taxon>
        <taxon>Actinomycetota</taxon>
        <taxon>Actinomycetes</taxon>
        <taxon>Micrococcales</taxon>
        <taxon>Dermacoccaceae</taxon>
        <taxon>Flexivirga</taxon>
    </lineage>
</organism>
<gene>
    <name evidence="2" type="ORF">EFY87_11985</name>
</gene>
<dbReference type="InterPro" id="IPR009218">
    <property type="entry name" value="HD_phosphohydro"/>
</dbReference>
<name>A0A3M9M7C8_9MICO</name>
<dbReference type="SUPFAM" id="SSF109604">
    <property type="entry name" value="HD-domain/PDEase-like"/>
    <property type="match status" value="1"/>
</dbReference>